<dbReference type="InterPro" id="IPR000683">
    <property type="entry name" value="Gfo/Idh/MocA-like_OxRdtase_N"/>
</dbReference>
<organism evidence="3 4">
    <name type="scientific">Paenibacillus phoenicis</name>
    <dbReference type="NCBI Taxonomy" id="554117"/>
    <lineage>
        <taxon>Bacteria</taxon>
        <taxon>Bacillati</taxon>
        <taxon>Bacillota</taxon>
        <taxon>Bacilli</taxon>
        <taxon>Bacillales</taxon>
        <taxon>Paenibacillaceae</taxon>
        <taxon>Paenibacillus</taxon>
    </lineage>
</organism>
<dbReference type="PANTHER" id="PTHR43377:SF1">
    <property type="entry name" value="BILIVERDIN REDUCTASE A"/>
    <property type="match status" value="1"/>
</dbReference>
<reference evidence="3 4" key="1">
    <citation type="submission" date="2023-12" db="EMBL/GenBank/DDBJ databases">
        <title>Whole genome sequencing of Paenibacillus phoenicis isolated from the Phoenix Mars Lander spacecraft assembly facility.</title>
        <authorList>
            <person name="Garcia A."/>
            <person name="Venkateswaran K."/>
        </authorList>
    </citation>
    <scope>NUCLEOTIDE SEQUENCE [LARGE SCALE GENOMIC DNA]</scope>
    <source>
        <strain evidence="3 4">3PO2SA</strain>
    </source>
</reference>
<keyword evidence="4" id="KW-1185">Reference proteome</keyword>
<dbReference type="InterPro" id="IPR036291">
    <property type="entry name" value="NAD(P)-bd_dom_sf"/>
</dbReference>
<dbReference type="SUPFAM" id="SSF51735">
    <property type="entry name" value="NAD(P)-binding Rossmann-fold domains"/>
    <property type="match status" value="1"/>
</dbReference>
<dbReference type="InterPro" id="IPR055170">
    <property type="entry name" value="GFO_IDH_MocA-like_dom"/>
</dbReference>
<evidence type="ECO:0000259" key="2">
    <source>
        <dbReference type="Pfam" id="PF22725"/>
    </source>
</evidence>
<evidence type="ECO:0000313" key="3">
    <source>
        <dbReference type="EMBL" id="MEA3568578.1"/>
    </source>
</evidence>
<feature type="domain" description="GFO/IDH/MocA-like oxidoreductase" evidence="2">
    <location>
        <begin position="130"/>
        <end position="249"/>
    </location>
</feature>
<evidence type="ECO:0000259" key="1">
    <source>
        <dbReference type="Pfam" id="PF01408"/>
    </source>
</evidence>
<protein>
    <submittedName>
        <fullName evidence="3">Gfo/Idh/MocA family oxidoreductase</fullName>
    </submittedName>
</protein>
<dbReference type="Gene3D" id="3.30.360.10">
    <property type="entry name" value="Dihydrodipicolinate Reductase, domain 2"/>
    <property type="match status" value="1"/>
</dbReference>
<evidence type="ECO:0000313" key="4">
    <source>
        <dbReference type="Proteomes" id="UP001292216"/>
    </source>
</evidence>
<sequence length="329" mass="36196">MIRIGKISYWHVHAEDYTKQALEHPETELAAIWDELPERGQAKAAQYGVPYYASLDEMLAQDDIDAVIVDAPTNMHREVMVKAAEAGKHIFTEKVIAPTAKEVSDILAAVRKAGVKLMVSLPRLYDGYTQTIDRVLQGGKLGKLTMARVRLSHNGATANWLPEHFFSKEQCGGGALIDLGCHPMYLVRRFLGMPESVSANFGYVTGKEVEDNAVAILRYAEGALGIAEAGFVNSHSPFSIELHGTEGTLLYGFPDEVPVVRYNGGSGQWEKLALEDRLPYAFSQWVEHIKQGTEATENIAAAVDLTKLMEAANRSVAEGRPIRIDELAE</sequence>
<dbReference type="Proteomes" id="UP001292216">
    <property type="component" value="Unassembled WGS sequence"/>
</dbReference>
<dbReference type="SUPFAM" id="SSF55347">
    <property type="entry name" value="Glyceraldehyde-3-phosphate dehydrogenase-like, C-terminal domain"/>
    <property type="match status" value="1"/>
</dbReference>
<accession>A0ABU5PFA9</accession>
<dbReference type="Pfam" id="PF22725">
    <property type="entry name" value="GFO_IDH_MocA_C3"/>
    <property type="match status" value="1"/>
</dbReference>
<dbReference type="EMBL" id="JAYERP010000001">
    <property type="protein sequence ID" value="MEA3568578.1"/>
    <property type="molecule type" value="Genomic_DNA"/>
</dbReference>
<dbReference type="RefSeq" id="WP_260069893.1">
    <property type="nucleotide sequence ID" value="NZ_CBCSKM010000007.1"/>
</dbReference>
<dbReference type="Pfam" id="PF01408">
    <property type="entry name" value="GFO_IDH_MocA"/>
    <property type="match status" value="1"/>
</dbReference>
<proteinExistence type="predicted"/>
<gene>
    <name evidence="3" type="ORF">U9M73_01005</name>
</gene>
<dbReference type="PANTHER" id="PTHR43377">
    <property type="entry name" value="BILIVERDIN REDUCTASE A"/>
    <property type="match status" value="1"/>
</dbReference>
<dbReference type="Gene3D" id="3.40.50.720">
    <property type="entry name" value="NAD(P)-binding Rossmann-like Domain"/>
    <property type="match status" value="1"/>
</dbReference>
<name>A0ABU5PFA9_9BACL</name>
<dbReference type="InterPro" id="IPR051450">
    <property type="entry name" value="Gfo/Idh/MocA_Oxidoreductases"/>
</dbReference>
<feature type="domain" description="Gfo/Idh/MocA-like oxidoreductase N-terminal" evidence="1">
    <location>
        <begin position="15"/>
        <end position="119"/>
    </location>
</feature>
<comment type="caution">
    <text evidence="3">The sequence shown here is derived from an EMBL/GenBank/DDBJ whole genome shotgun (WGS) entry which is preliminary data.</text>
</comment>